<dbReference type="GeneID" id="87819706"/>
<feature type="chain" id="PRO_5043010774" evidence="13">
    <location>
        <begin position="24"/>
        <end position="775"/>
    </location>
</feature>
<evidence type="ECO:0000256" key="7">
    <source>
        <dbReference type="ARBA" id="ARBA00023002"/>
    </source>
</evidence>
<dbReference type="PANTHER" id="PTHR32361:SF9">
    <property type="entry name" value="FERRIC REDUCTASE TRANSMEMBRANE COMPONENT 3-RELATED"/>
    <property type="match status" value="1"/>
</dbReference>
<evidence type="ECO:0000256" key="12">
    <source>
        <dbReference type="SAM" id="Phobius"/>
    </source>
</evidence>
<dbReference type="SUPFAM" id="SSF52343">
    <property type="entry name" value="Ferredoxin reductase-like, C-terminal NADP-linked domain"/>
    <property type="match status" value="1"/>
</dbReference>
<dbReference type="Proteomes" id="UP001302676">
    <property type="component" value="Unassembled WGS sequence"/>
</dbReference>
<evidence type="ECO:0000256" key="5">
    <source>
        <dbReference type="ARBA" id="ARBA00022982"/>
    </source>
</evidence>
<feature type="transmembrane region" description="Helical" evidence="12">
    <location>
        <begin position="337"/>
        <end position="356"/>
    </location>
</feature>
<dbReference type="Gene3D" id="3.40.50.80">
    <property type="entry name" value="Nucleotide-binding domain of ferredoxin-NADP reductase (FNR) module"/>
    <property type="match status" value="1"/>
</dbReference>
<dbReference type="GO" id="GO:0015677">
    <property type="term" value="P:copper ion import"/>
    <property type="evidence" value="ECO:0007669"/>
    <property type="project" value="TreeGrafter"/>
</dbReference>
<comment type="subcellular location">
    <subcellularLocation>
        <location evidence="1">Membrane</location>
        <topology evidence="1">Multi-pass membrane protein</topology>
    </subcellularLocation>
</comment>
<dbReference type="InterPro" id="IPR039261">
    <property type="entry name" value="FNR_nucleotide-bd"/>
</dbReference>
<comment type="caution">
    <text evidence="15">The sequence shown here is derived from an EMBL/GenBank/DDBJ whole genome shotgun (WGS) entry which is preliminary data.</text>
</comment>
<dbReference type="Pfam" id="PF08022">
    <property type="entry name" value="FAD_binding_8"/>
    <property type="match status" value="1"/>
</dbReference>
<dbReference type="Pfam" id="PF08030">
    <property type="entry name" value="NAD_binding_6"/>
    <property type="match status" value="1"/>
</dbReference>
<keyword evidence="4 12" id="KW-0812">Transmembrane</keyword>
<evidence type="ECO:0000256" key="6">
    <source>
        <dbReference type="ARBA" id="ARBA00022989"/>
    </source>
</evidence>
<dbReference type="Pfam" id="PF01794">
    <property type="entry name" value="Ferric_reduct"/>
    <property type="match status" value="1"/>
</dbReference>
<keyword evidence="16" id="KW-1185">Reference proteome</keyword>
<reference evidence="15" key="2">
    <citation type="submission" date="2023-05" db="EMBL/GenBank/DDBJ databases">
        <authorList>
            <consortium name="Lawrence Berkeley National Laboratory"/>
            <person name="Steindorff A."/>
            <person name="Hensen N."/>
            <person name="Bonometti L."/>
            <person name="Westerberg I."/>
            <person name="Brannstrom I.O."/>
            <person name="Guillou S."/>
            <person name="Cros-Aarteil S."/>
            <person name="Calhoun S."/>
            <person name="Haridas S."/>
            <person name="Kuo A."/>
            <person name="Mondo S."/>
            <person name="Pangilinan J."/>
            <person name="Riley R."/>
            <person name="Labutti K."/>
            <person name="Andreopoulos B."/>
            <person name="Lipzen A."/>
            <person name="Chen C."/>
            <person name="Yanf M."/>
            <person name="Daum C."/>
            <person name="Ng V."/>
            <person name="Clum A."/>
            <person name="Ohm R."/>
            <person name="Martin F."/>
            <person name="Silar P."/>
            <person name="Natvig D."/>
            <person name="Lalanne C."/>
            <person name="Gautier V."/>
            <person name="Ament-Velasquez S.L."/>
            <person name="Kruys A."/>
            <person name="Hutchinson M.I."/>
            <person name="Powell A.J."/>
            <person name="Barry K."/>
            <person name="Miller A.N."/>
            <person name="Grigoriev I.V."/>
            <person name="Debuchy R."/>
            <person name="Gladieux P."/>
            <person name="Thoren M.H."/>
            <person name="Johannesson H."/>
        </authorList>
    </citation>
    <scope>NUCLEOTIDE SEQUENCE</scope>
    <source>
        <strain evidence="15">CBS 141.50</strain>
    </source>
</reference>
<dbReference type="InterPro" id="IPR013121">
    <property type="entry name" value="Fe_red_NAD-bd_6"/>
</dbReference>
<evidence type="ECO:0000256" key="1">
    <source>
        <dbReference type="ARBA" id="ARBA00004141"/>
    </source>
</evidence>
<dbReference type="InterPro" id="IPR013130">
    <property type="entry name" value="Fe3_Rdtase_TM_dom"/>
</dbReference>
<keyword evidence="5" id="KW-0249">Electron transport</keyword>
<evidence type="ECO:0000256" key="2">
    <source>
        <dbReference type="ARBA" id="ARBA00006278"/>
    </source>
</evidence>
<dbReference type="GO" id="GO:0006826">
    <property type="term" value="P:iron ion transport"/>
    <property type="evidence" value="ECO:0007669"/>
    <property type="project" value="TreeGrafter"/>
</dbReference>
<dbReference type="SFLD" id="SFLDG01168">
    <property type="entry name" value="Ferric_reductase_subgroup_(FRE"/>
    <property type="match status" value="1"/>
</dbReference>
<keyword evidence="8" id="KW-0406">Ion transport</keyword>
<dbReference type="GO" id="GO:0005886">
    <property type="term" value="C:plasma membrane"/>
    <property type="evidence" value="ECO:0007669"/>
    <property type="project" value="TreeGrafter"/>
</dbReference>
<dbReference type="PANTHER" id="PTHR32361">
    <property type="entry name" value="FERRIC/CUPRIC REDUCTASE TRANSMEMBRANE COMPONENT"/>
    <property type="match status" value="1"/>
</dbReference>
<evidence type="ECO:0000259" key="14">
    <source>
        <dbReference type="PROSITE" id="PS51384"/>
    </source>
</evidence>
<name>A0AAN6ZPC8_9PEZI</name>
<sequence length="775" mass="83833">MASTFRLLLLFALSGLVHNFAAAQNGVVGYGIDLYGDLCCQACHDSLSSLYLSCTTFHDGDMGGGDGMGMGGMDGMDMGPMGMTSPECYANNTAWLETMAYCIQQNCDADGYPAEKQAACFSKQAVGGASTPTFKESLPARPPTEELASDAMWLNKTSLVNHELYYSTHGTYGEFARQERLHTKYSLIVYLVTIGLITVCGLFAQAFSVLPGLHKSLSNSSLYAKLQSSVFLPALFGSKRLQPLPGQLGYVPGRALSLFIALFIILNTIFSAVDYGNFSPNLWFMSPEFETAEYVGNRTGTLSLVNMSIAILFAGRNNVLMAFTGWSQTTFMVLHRWIARVAAVQAVVHSIAYTVAYFEPGYEGASAYAAMAAQPFFYWGIIGTIALCLAAAFAFLPFRARLYELFLFFHIAFVVIALVGCWYHLIPHFGFDYGYQVWLYLCFAFWAADRVARVARLLYYNGLTGSKAVVEAVPGCDGEILQVTLFPRSTRGFGPGQHSFLYVSGLLKFWESHPFSVAAWSKKGQTGEEKPNVKFLIRAHKGVTAKLRRHALALDSSSTPAAPLTLSVMTEGPYAGHRATLYPLRTADTVVCVAGGVGITHVLGVLQSLRAYTAGSGTEKTEEGVVVEGERRRKRVVLAWTARERALIEHVRQTFDLEGVECQFWCSEFTSSSSSPSSAPVDVESSGNQSDSGSAGVLDKEIGSDTIVPVPGAGAAVKSGKMDVGAVLRDAVEAGQQTAVLVCAPGAMADEVTKQVVVCVKGGFRVDLVEETFAW</sequence>
<evidence type="ECO:0000256" key="10">
    <source>
        <dbReference type="ARBA" id="ARBA00023180"/>
    </source>
</evidence>
<dbReference type="GO" id="GO:0006879">
    <property type="term" value="P:intracellular iron ion homeostasis"/>
    <property type="evidence" value="ECO:0007669"/>
    <property type="project" value="TreeGrafter"/>
</dbReference>
<evidence type="ECO:0000313" key="15">
    <source>
        <dbReference type="EMBL" id="KAK4145927.1"/>
    </source>
</evidence>
<keyword evidence="3" id="KW-0813">Transport</keyword>
<feature type="compositionally biased region" description="Low complexity" evidence="11">
    <location>
        <begin position="669"/>
        <end position="686"/>
    </location>
</feature>
<dbReference type="EMBL" id="MU853564">
    <property type="protein sequence ID" value="KAK4145927.1"/>
    <property type="molecule type" value="Genomic_DNA"/>
</dbReference>
<evidence type="ECO:0000256" key="3">
    <source>
        <dbReference type="ARBA" id="ARBA00022448"/>
    </source>
</evidence>
<evidence type="ECO:0000256" key="13">
    <source>
        <dbReference type="SAM" id="SignalP"/>
    </source>
</evidence>
<keyword evidence="7" id="KW-0560">Oxidoreductase</keyword>
<dbReference type="GO" id="GO:0000293">
    <property type="term" value="F:ferric-chelate reductase activity"/>
    <property type="evidence" value="ECO:0007669"/>
    <property type="project" value="UniProtKB-ARBA"/>
</dbReference>
<comment type="similarity">
    <text evidence="2">Belongs to the ferric reductase (FRE) family.</text>
</comment>
<feature type="transmembrane region" description="Helical" evidence="12">
    <location>
        <begin position="255"/>
        <end position="275"/>
    </location>
</feature>
<proteinExistence type="inferred from homology"/>
<dbReference type="RefSeq" id="XP_062639298.1">
    <property type="nucleotide sequence ID" value="XM_062783093.1"/>
</dbReference>
<evidence type="ECO:0000256" key="4">
    <source>
        <dbReference type="ARBA" id="ARBA00022692"/>
    </source>
</evidence>
<evidence type="ECO:0000256" key="8">
    <source>
        <dbReference type="ARBA" id="ARBA00023065"/>
    </source>
</evidence>
<gene>
    <name evidence="15" type="ORF">C8A04DRAFT_35234</name>
</gene>
<keyword evidence="9 12" id="KW-0472">Membrane</keyword>
<dbReference type="AlphaFoldDB" id="A0AAN6ZPC8"/>
<keyword evidence="13" id="KW-0732">Signal</keyword>
<dbReference type="SFLD" id="SFLDS00052">
    <property type="entry name" value="Ferric_Reductase_Domain"/>
    <property type="match status" value="1"/>
</dbReference>
<dbReference type="PROSITE" id="PS51384">
    <property type="entry name" value="FAD_FR"/>
    <property type="match status" value="1"/>
</dbReference>
<dbReference type="CDD" id="cd06186">
    <property type="entry name" value="NOX_Duox_like_FAD_NADP"/>
    <property type="match status" value="1"/>
</dbReference>
<dbReference type="InterPro" id="IPR017927">
    <property type="entry name" value="FAD-bd_FR_type"/>
</dbReference>
<feature type="region of interest" description="Disordered" evidence="11">
    <location>
        <begin position="669"/>
        <end position="698"/>
    </location>
</feature>
<feature type="transmembrane region" description="Helical" evidence="12">
    <location>
        <begin position="405"/>
        <end position="425"/>
    </location>
</feature>
<reference evidence="15" key="1">
    <citation type="journal article" date="2023" name="Mol. Phylogenet. Evol.">
        <title>Genome-scale phylogeny and comparative genomics of the fungal order Sordariales.</title>
        <authorList>
            <person name="Hensen N."/>
            <person name="Bonometti L."/>
            <person name="Westerberg I."/>
            <person name="Brannstrom I.O."/>
            <person name="Guillou S."/>
            <person name="Cros-Aarteil S."/>
            <person name="Calhoun S."/>
            <person name="Haridas S."/>
            <person name="Kuo A."/>
            <person name="Mondo S."/>
            <person name="Pangilinan J."/>
            <person name="Riley R."/>
            <person name="LaButti K."/>
            <person name="Andreopoulos B."/>
            <person name="Lipzen A."/>
            <person name="Chen C."/>
            <person name="Yan M."/>
            <person name="Daum C."/>
            <person name="Ng V."/>
            <person name="Clum A."/>
            <person name="Steindorff A."/>
            <person name="Ohm R.A."/>
            <person name="Martin F."/>
            <person name="Silar P."/>
            <person name="Natvig D.O."/>
            <person name="Lalanne C."/>
            <person name="Gautier V."/>
            <person name="Ament-Velasquez S.L."/>
            <person name="Kruys A."/>
            <person name="Hutchinson M.I."/>
            <person name="Powell A.J."/>
            <person name="Barry K."/>
            <person name="Miller A.N."/>
            <person name="Grigoriev I.V."/>
            <person name="Debuchy R."/>
            <person name="Gladieux P."/>
            <person name="Hiltunen Thoren M."/>
            <person name="Johannesson H."/>
        </authorList>
    </citation>
    <scope>NUCLEOTIDE SEQUENCE</scope>
    <source>
        <strain evidence="15">CBS 141.50</strain>
    </source>
</reference>
<evidence type="ECO:0000256" key="9">
    <source>
        <dbReference type="ARBA" id="ARBA00023136"/>
    </source>
</evidence>
<protein>
    <submittedName>
        <fullName evidence="15">Fcd1ed96-f99e-4d28-9e70-49d2afc1fed5</fullName>
    </submittedName>
</protein>
<keyword evidence="10" id="KW-0325">Glycoprotein</keyword>
<feature type="transmembrane region" description="Helical" evidence="12">
    <location>
        <begin position="376"/>
        <end position="398"/>
    </location>
</feature>
<evidence type="ECO:0000256" key="11">
    <source>
        <dbReference type="SAM" id="MobiDB-lite"/>
    </source>
</evidence>
<feature type="domain" description="FAD-binding FR-type" evidence="14">
    <location>
        <begin position="444"/>
        <end position="580"/>
    </location>
</feature>
<evidence type="ECO:0000313" key="16">
    <source>
        <dbReference type="Proteomes" id="UP001302676"/>
    </source>
</evidence>
<dbReference type="InterPro" id="IPR051410">
    <property type="entry name" value="Ferric/Cupric_Reductase"/>
</dbReference>
<accession>A0AAN6ZPC8</accession>
<keyword evidence="6 12" id="KW-1133">Transmembrane helix</keyword>
<feature type="transmembrane region" description="Helical" evidence="12">
    <location>
        <begin position="187"/>
        <end position="210"/>
    </location>
</feature>
<dbReference type="InterPro" id="IPR013112">
    <property type="entry name" value="FAD-bd_8"/>
</dbReference>
<organism evidence="15 16">
    <name type="scientific">Dichotomopilus funicola</name>
    <dbReference type="NCBI Taxonomy" id="1934379"/>
    <lineage>
        <taxon>Eukaryota</taxon>
        <taxon>Fungi</taxon>
        <taxon>Dikarya</taxon>
        <taxon>Ascomycota</taxon>
        <taxon>Pezizomycotina</taxon>
        <taxon>Sordariomycetes</taxon>
        <taxon>Sordariomycetidae</taxon>
        <taxon>Sordariales</taxon>
        <taxon>Chaetomiaceae</taxon>
        <taxon>Dichotomopilus</taxon>
    </lineage>
</organism>
<feature type="signal peptide" evidence="13">
    <location>
        <begin position="1"/>
        <end position="23"/>
    </location>
</feature>